<evidence type="ECO:0000256" key="1">
    <source>
        <dbReference type="SAM" id="MobiDB-lite"/>
    </source>
</evidence>
<keyword evidence="2" id="KW-0472">Membrane</keyword>
<evidence type="ECO:0000313" key="3">
    <source>
        <dbReference type="EMBL" id="MFC5744538.1"/>
    </source>
</evidence>
<sequence length="305" mass="32176">MTDDMLKDALGRIADRAEPVDGLAERALRAADRRRRTRATAGAALALAVAVAVPVTFTQATGSGEKAPALNTTRPDKTSQGLPENSPEELNTARRCLRNGVPRGMGGEHRPEYGSASDFRLLVKSPVDKGDYLAEVASEAGFVLCATSERAGNVEVPIFHAWPGRTSGGLWTFGAPFRVDAIRQVSPSAWDAYALSVVLVGRAKPGVARVRIAWENGRTSEATVDNGFFLGHTPTKVVPTKGEGDAMSRGAMSPVTIRVATVTGYDSAGRAVHTWRPESKGEAGGFAPADCHDGLTNPPPSLCSD</sequence>
<comment type="caution">
    <text evidence="3">The sequence shown here is derived from an EMBL/GenBank/DDBJ whole genome shotgun (WGS) entry which is preliminary data.</text>
</comment>
<keyword evidence="2" id="KW-1133">Transmembrane helix</keyword>
<reference evidence="4" key="1">
    <citation type="journal article" date="2019" name="Int. J. Syst. Evol. Microbiol.">
        <title>The Global Catalogue of Microorganisms (GCM) 10K type strain sequencing project: providing services to taxonomists for standard genome sequencing and annotation.</title>
        <authorList>
            <consortium name="The Broad Institute Genomics Platform"/>
            <consortium name="The Broad Institute Genome Sequencing Center for Infectious Disease"/>
            <person name="Wu L."/>
            <person name="Ma J."/>
        </authorList>
    </citation>
    <scope>NUCLEOTIDE SEQUENCE [LARGE SCALE GENOMIC DNA]</scope>
    <source>
        <strain evidence="4">KCTC 42087</strain>
    </source>
</reference>
<protein>
    <submittedName>
        <fullName evidence="3">Uncharacterized protein</fullName>
    </submittedName>
</protein>
<dbReference type="EMBL" id="JBHSON010000003">
    <property type="protein sequence ID" value="MFC5744538.1"/>
    <property type="molecule type" value="Genomic_DNA"/>
</dbReference>
<accession>A0ABW0ZQ44</accession>
<dbReference type="Proteomes" id="UP001596074">
    <property type="component" value="Unassembled WGS sequence"/>
</dbReference>
<feature type="transmembrane region" description="Helical" evidence="2">
    <location>
        <begin position="39"/>
        <end position="57"/>
    </location>
</feature>
<organism evidence="3 4">
    <name type="scientific">Actinomadura rugatobispora</name>
    <dbReference type="NCBI Taxonomy" id="1994"/>
    <lineage>
        <taxon>Bacteria</taxon>
        <taxon>Bacillati</taxon>
        <taxon>Actinomycetota</taxon>
        <taxon>Actinomycetes</taxon>
        <taxon>Streptosporangiales</taxon>
        <taxon>Thermomonosporaceae</taxon>
        <taxon>Actinomadura</taxon>
    </lineage>
</organism>
<feature type="region of interest" description="Disordered" evidence="1">
    <location>
        <begin position="62"/>
        <end position="112"/>
    </location>
</feature>
<feature type="compositionally biased region" description="Polar residues" evidence="1">
    <location>
        <begin position="70"/>
        <end position="83"/>
    </location>
</feature>
<dbReference type="RefSeq" id="WP_378279795.1">
    <property type="nucleotide sequence ID" value="NZ_JBHSON010000003.1"/>
</dbReference>
<proteinExistence type="predicted"/>
<keyword evidence="2" id="KW-0812">Transmembrane</keyword>
<name>A0ABW0ZQ44_9ACTN</name>
<evidence type="ECO:0000256" key="2">
    <source>
        <dbReference type="SAM" id="Phobius"/>
    </source>
</evidence>
<feature type="region of interest" description="Disordered" evidence="1">
    <location>
        <begin position="277"/>
        <end position="305"/>
    </location>
</feature>
<gene>
    <name evidence="3" type="ORF">ACFPZN_02800</name>
</gene>
<evidence type="ECO:0000313" key="4">
    <source>
        <dbReference type="Proteomes" id="UP001596074"/>
    </source>
</evidence>
<keyword evidence="4" id="KW-1185">Reference proteome</keyword>